<accession>G2YLH2</accession>
<gene>
    <name evidence="2" type="ORF">BofuT4_P077630.1</name>
</gene>
<name>G2YLH2_BOTF4</name>
<feature type="region of interest" description="Disordered" evidence="1">
    <location>
        <begin position="114"/>
        <end position="135"/>
    </location>
</feature>
<reference evidence="3" key="1">
    <citation type="journal article" date="2011" name="PLoS Genet.">
        <title>Genomic analysis of the necrotrophic fungal pathogens Sclerotinia sclerotiorum and Botrytis cinerea.</title>
        <authorList>
            <person name="Amselem J."/>
            <person name="Cuomo C.A."/>
            <person name="van Kan J.A."/>
            <person name="Viaud M."/>
            <person name="Benito E.P."/>
            <person name="Couloux A."/>
            <person name="Coutinho P.M."/>
            <person name="de Vries R.P."/>
            <person name="Dyer P.S."/>
            <person name="Fillinger S."/>
            <person name="Fournier E."/>
            <person name="Gout L."/>
            <person name="Hahn M."/>
            <person name="Kohn L."/>
            <person name="Lapalu N."/>
            <person name="Plummer K.M."/>
            <person name="Pradier J.M."/>
            <person name="Quevillon E."/>
            <person name="Sharon A."/>
            <person name="Simon A."/>
            <person name="ten Have A."/>
            <person name="Tudzynski B."/>
            <person name="Tudzynski P."/>
            <person name="Wincker P."/>
            <person name="Andrew M."/>
            <person name="Anthouard V."/>
            <person name="Beever R.E."/>
            <person name="Beffa R."/>
            <person name="Benoit I."/>
            <person name="Bouzid O."/>
            <person name="Brault B."/>
            <person name="Chen Z."/>
            <person name="Choquer M."/>
            <person name="Collemare J."/>
            <person name="Cotton P."/>
            <person name="Danchin E.G."/>
            <person name="Da Silva C."/>
            <person name="Gautier A."/>
            <person name="Giraud C."/>
            <person name="Giraud T."/>
            <person name="Gonzalez C."/>
            <person name="Grossetete S."/>
            <person name="Guldener U."/>
            <person name="Henrissat B."/>
            <person name="Howlett B.J."/>
            <person name="Kodira C."/>
            <person name="Kretschmer M."/>
            <person name="Lappartient A."/>
            <person name="Leroch M."/>
            <person name="Levis C."/>
            <person name="Mauceli E."/>
            <person name="Neuveglise C."/>
            <person name="Oeser B."/>
            <person name="Pearson M."/>
            <person name="Poulain J."/>
            <person name="Poussereau N."/>
            <person name="Quesneville H."/>
            <person name="Rascle C."/>
            <person name="Schumacher J."/>
            <person name="Segurens B."/>
            <person name="Sexton A."/>
            <person name="Silva E."/>
            <person name="Sirven C."/>
            <person name="Soanes D.M."/>
            <person name="Talbot N.J."/>
            <person name="Templeton M."/>
            <person name="Yandava C."/>
            <person name="Yarden O."/>
            <person name="Zeng Q."/>
            <person name="Rollins J.A."/>
            <person name="Lebrun M.H."/>
            <person name="Dickman M."/>
        </authorList>
    </citation>
    <scope>NUCLEOTIDE SEQUENCE [LARGE SCALE GENOMIC DNA]</scope>
    <source>
        <strain evidence="3">T4</strain>
    </source>
</reference>
<dbReference type="EMBL" id="FQ790343">
    <property type="protein sequence ID" value="CCD52470.1"/>
    <property type="molecule type" value="Genomic_DNA"/>
</dbReference>
<evidence type="ECO:0000256" key="1">
    <source>
        <dbReference type="SAM" id="MobiDB-lite"/>
    </source>
</evidence>
<dbReference type="InParanoid" id="G2YLH2"/>
<protein>
    <submittedName>
        <fullName evidence="2">Uncharacterized protein</fullName>
    </submittedName>
</protein>
<evidence type="ECO:0000313" key="3">
    <source>
        <dbReference type="Proteomes" id="UP000008177"/>
    </source>
</evidence>
<evidence type="ECO:0000313" key="2">
    <source>
        <dbReference type="EMBL" id="CCD52470.1"/>
    </source>
</evidence>
<proteinExistence type="predicted"/>
<dbReference type="AlphaFoldDB" id="G2YLH2"/>
<dbReference type="OrthoDB" id="3551055at2759"/>
<feature type="compositionally biased region" description="Polar residues" evidence="1">
    <location>
        <begin position="116"/>
        <end position="126"/>
    </location>
</feature>
<dbReference type="Proteomes" id="UP000008177">
    <property type="component" value="Unplaced contigs"/>
</dbReference>
<dbReference type="HOGENOM" id="CLU_581376_0_0_1"/>
<organism evidence="2 3">
    <name type="scientific">Botryotinia fuckeliana (strain T4)</name>
    <name type="common">Noble rot fungus</name>
    <name type="synonym">Botrytis cinerea</name>
    <dbReference type="NCBI Taxonomy" id="999810"/>
    <lineage>
        <taxon>Eukaryota</taxon>
        <taxon>Fungi</taxon>
        <taxon>Dikarya</taxon>
        <taxon>Ascomycota</taxon>
        <taxon>Pezizomycotina</taxon>
        <taxon>Leotiomycetes</taxon>
        <taxon>Helotiales</taxon>
        <taxon>Sclerotiniaceae</taxon>
        <taxon>Botrytis</taxon>
    </lineage>
</organism>
<sequence>MAERMLIMHGGQLEDFQMAVAKVFDLIESHFGKQESLLQNCKCLVLASPIQYLKSGFSYEPKDDYIPLLNTKSGEKLIDFRIITLLDHDLNDSGRHYLRYRLCSSVAIRNEELSPPRNSLSDSINSEKGDDDAPVNNCKLSSDRLIDFDNPHLDIPALEAKECHKFEAAACLGTNRWKSARVIKSKEGAAEFRKAHFNELERDITALVAQLQTWETEVESHALELNTHISTVTTRESEVKDLRTDLEERESDIHQRECDTTVWEIAIVQLEKSTRTRITAELKCRFLDAESLEKCIAIRNEALRELEEKLDDRKQLAMVDKKTLREECARVSRHIVKIKIHEDMVKGAEALPISRERAHKKFRDEFQVREALIKEREAAIDPRKDNARQNHFAKFSPTGLFCKAQQFVKAEQAKVNSEVMVRELAVLEREQKMAALEAALNLEREMIRTRFRETEEMKQRTDASQAEVKNQRTALYIEEKKK</sequence>